<sequence>MKQFNESSEMTNPKKMEKLLNWAQKDLNIRSFSKDQKQIIHNIMTLNESLYRKRSNNNSTAAKGFKSKSIEIIYNFKTERMEFSCSRVPLINKNESFVKPFDPELIESQIERARLLIINLESLLQRMTDSEVNEIFREKERESQARPYNERRYLAFKNKAGFDKLLDLIVQKIKRSVKKSYLSFMRCEFCENIPLYFSQAQLDCYAQRKLSQSESFYSGDAGVTFIADKLFYQFVENNKELEPLKVYSEKFLTNAILNESYNLHSEKVGVIIPGIKFKQLFSVLGPQKSLELIKTRLDPFFENLSDNNFSNIAETIENLFNSVTLMSRFDKSFEVKDFEEFYLFFIQKLKALQSFKVKGESLFMLNKINVDYFVNNIPEPFAVNFALSGYWNEKLEKLLKNGFTIKTNIFSESEDSFRSVFYSLMELHLITVKAQKNNSPGTILVSKNEFDAIKSLKNLWIEDKPEIQQCLDYFELRDKFF</sequence>
<dbReference type="Proteomes" id="UP000758611">
    <property type="component" value="Unassembled WGS sequence"/>
</dbReference>
<evidence type="ECO:0000313" key="1">
    <source>
        <dbReference type="EMBL" id="MBF1306311.1"/>
    </source>
</evidence>
<gene>
    <name evidence="1" type="ORF">HXM94_00790</name>
</gene>
<accession>A0A930DYQ6</accession>
<comment type="caution">
    <text evidence="1">The sequence shown here is derived from an EMBL/GenBank/DDBJ whole genome shotgun (WGS) entry which is preliminary data.</text>
</comment>
<dbReference type="EMBL" id="JABZRE010000001">
    <property type="protein sequence ID" value="MBF1306311.1"/>
    <property type="molecule type" value="Genomic_DNA"/>
</dbReference>
<evidence type="ECO:0000313" key="2">
    <source>
        <dbReference type="Proteomes" id="UP000758611"/>
    </source>
</evidence>
<dbReference type="AlphaFoldDB" id="A0A930DYQ6"/>
<reference evidence="1" key="1">
    <citation type="submission" date="2020-04" db="EMBL/GenBank/DDBJ databases">
        <title>Deep metagenomics examines the oral microbiome during advanced dental caries in children, revealing novel taxa and co-occurrences with host molecules.</title>
        <authorList>
            <person name="Baker J.L."/>
            <person name="Morton J.T."/>
            <person name="Dinis M."/>
            <person name="Alvarez R."/>
            <person name="Tran N.C."/>
            <person name="Knight R."/>
            <person name="Edlund A."/>
        </authorList>
    </citation>
    <scope>NUCLEOTIDE SEQUENCE</scope>
    <source>
        <strain evidence="1">JCVI_23_bin.11</strain>
    </source>
</reference>
<proteinExistence type="predicted"/>
<organism evidence="1 2">
    <name type="scientific">Parvimonas micra</name>
    <dbReference type="NCBI Taxonomy" id="33033"/>
    <lineage>
        <taxon>Bacteria</taxon>
        <taxon>Bacillati</taxon>
        <taxon>Bacillota</taxon>
        <taxon>Tissierellia</taxon>
        <taxon>Tissierellales</taxon>
        <taxon>Peptoniphilaceae</taxon>
        <taxon>Parvimonas</taxon>
    </lineage>
</organism>
<dbReference type="RefSeq" id="WP_278476795.1">
    <property type="nucleotide sequence ID" value="NZ_JABZRE010000001.1"/>
</dbReference>
<name>A0A930DYQ6_9FIRM</name>
<protein>
    <submittedName>
        <fullName evidence="1">Uncharacterized protein</fullName>
    </submittedName>
</protein>